<dbReference type="InterPro" id="IPR024079">
    <property type="entry name" value="MetalloPept_cat_dom_sf"/>
</dbReference>
<feature type="binding site" evidence="8">
    <location>
        <position position="348"/>
    </location>
    <ligand>
        <name>Zn(2+)</name>
        <dbReference type="ChEBI" id="CHEBI:29105"/>
        <note>catalytic</note>
    </ligand>
</feature>
<organism evidence="12 13">
    <name type="scientific">Cotesia congregata</name>
    <name type="common">Parasitoid wasp</name>
    <name type="synonym">Apanteles congregatus</name>
    <dbReference type="NCBI Taxonomy" id="51543"/>
    <lineage>
        <taxon>Eukaryota</taxon>
        <taxon>Metazoa</taxon>
        <taxon>Ecdysozoa</taxon>
        <taxon>Arthropoda</taxon>
        <taxon>Hexapoda</taxon>
        <taxon>Insecta</taxon>
        <taxon>Pterygota</taxon>
        <taxon>Neoptera</taxon>
        <taxon>Endopterygota</taxon>
        <taxon>Hymenoptera</taxon>
        <taxon>Apocrita</taxon>
        <taxon>Ichneumonoidea</taxon>
        <taxon>Braconidae</taxon>
        <taxon>Microgastrinae</taxon>
        <taxon>Cotesia</taxon>
    </lineage>
</organism>
<dbReference type="Proteomes" id="UP000786811">
    <property type="component" value="Unassembled WGS sequence"/>
</dbReference>
<name>A0A8J2HG74_COTCN</name>
<feature type="active site" evidence="8">
    <location>
        <position position="1724"/>
    </location>
</feature>
<feature type="domain" description="Peptidase M12B" evidence="11">
    <location>
        <begin position="196"/>
        <end position="411"/>
    </location>
</feature>
<feature type="domain" description="Peptidase M12B" evidence="11">
    <location>
        <begin position="1859"/>
        <end position="2081"/>
    </location>
</feature>
<keyword evidence="13" id="KW-1185">Reference proteome</keyword>
<sequence>MRFSVVFIGLLLLLEVSARQNEERNYGSFGRRPSTHLRSPQNNRPSYATVPNNPSLDRRIRNRRISFRRIKSWLDPRHGVLFNLDTPVYSVRNTNRALHPEIEEYPNVFRHVISNLYEDIASASVPEIIKRNYYRALTNNIRRPVPPRFRRPQIYVPKTIPFNRNGRLNIVSITNNSFDSSFTSSPRPKLVTPSIIHPEVLVIVDYALYKKFHRSVWELVNYLMGFWNGVDFRFRDFNHPHVRLSIVGILIAEDEKALNYIYRNREGRDAVNGNKLVNDKRSWLYEQRAKFPFTSYDISITMTGLKTDMKGLASIAAACRVNHDTKVVYQTGFVSDYGGYDAIMAAAHEIGHLLGMTHDNKKDGKCGFDDGYIMAPILKSKNTSWSWSPCSHSDFDNFISWENKTCLYNKPRTNGVLPRLLPGKLLDGDEQCKRAGFLKAVLDEKTCLKLECVVESGELEVHRISSDGAADGTTCGEGKICLRGLCRLERSPFGEHIKMWLNPVDGILAGEDLPIYTLSSDPNNRSKVKTEKHVGYMKYALSKLYENTLHATTLAINYHPDGKKSMTGFIGNSYIRPVLSEMINQVKRYRRALNDTDHLDNKIYHIIQKIPESELKKELPLKIIKSRSRRSYPTVLYPEVLVIVDYSLNRKFGGNIKEILVYLLSYWNGVDMRFRGIENPKIRLNIAGIMFAQDPWGLSYIKNYIEGNRVNDYISKIESKGRWLYRMNSVIPIDSYDVAVTMMTHKMCDYQECAILGVSPVGSACHVDHAHQTMHKILIVRDTGAYEGISSTVHELGHAFGMNHDGQINRGCPSQNGFIMAPSDVHTLQQFDWSLCSLIDLQNFVKMNPKCMLNKPHQGKQLQRFLPGKLMDANKQCQMLNALRAFVINDSICLRLQCVFGINALFSDYLIKSLLPQMYENTLYATTIAVNNHSLGQSLASKISRSKNLYPNVIYPEILIIADYNFLKKFEKIEDAVMYLLTFWNGVDMRYRSLEHPKVRLNIAGIVVAQDPFVLRCMNIVNEKLMGSSNILSAMGKWLYFMYKWIPITSYDIAVTMSPFELCEYESLCGILGQVAEVGAACHVSKKHQTTKKVAIIRDRAAFDGVNTAAHELGHMFGMMHDGQFNRKCSEKHGFIMSPTNQHSKYSFEWSKCSLTDMQRFLTNSRASCLENKPNQGKAIERYLPGKLMDADQQCKFMKAAWLNPMDGILAGDKTPVHFLAENPQNRYYPKVLTARDVSFFMKFVSVNNRKINSNMLKQILPKLYENHLHATTLAVNRHSNGKRKAFTNSSRSRRSSENDEVRIYPEIIYPEIFVIVDYPLLNQFKSQWIELLVYILTFWNGVDLRYRDIVHPRVRFNIHSIAICVKPNVLPYLQAYGNGQGVDVNRSLNAKADWLKRMTNADGCNVLGVANLKGACTNDNVALVKDTGGFGGIMTTAHELGHAFGMKHDDQAERNCNDKVGNVMAPVKTNTPNSYVWSYCSLRDFQDFIVQHGDCLDNPPAQQKPLYKFMPGMLMDANKQCEMLLGRGVKAYRIDDSICTQLQCTARTNYPLPEAADGTTCGRGKMCLHGLTIYPEILLIVPLTLSQKIGNGDANILAYLLSYWNGVDMRYRSLENPRIRLNIAAIVFAEDHYVLPYMTTENYVMQDSVGKLERKRIWLNELHRYFALNYDLAVTMLPYVMCGDNGCGTFGLAYPGGACSVYNKVAFVTDRGAYDGIQSTAHELGHLFGMVHDGEQNKCQDSDGYIMTRWDKYSSHSFDWSPCSLQKMDTFLKSKGSWCLKNHPNQGRKIPRYLPGKRMDANQQCKQLVNGVATYIGDSICTQLKCLIQYNFALPEAAEGTVCGYRKLCLHGKFPEVIYPEILVIVENSLMRLMGETPDQQLLYVLAFWNGVDMRYRTLANPRVRLNIAHIIFAEDNDVLTYLNPQNSRYFVLNNDNAIANQGRWLYQIQRQVPLASYDLAITMLPHLMCANNPNSCNTLGFAAISGACSTDYQHGITYKVGYVLDRGGYDGIQTAAHELGHLFGIQHDGERNGCHDQHGYIMTTFDKFTPQAFDWSPCSLQYMDQYLKSGKGWCLYNYPFYDKPFQRYLPGKLMDANRQCRILRKGYATVIDDSICTQLKCNGIHTDVRLPEAAEGTPCGQGRLCLHGRCDYENGVIIASETIKISYSSVERECAINLLNCIYNARRTIDLTVSFYRCDDNSESLVIC</sequence>
<dbReference type="Pfam" id="PF13688">
    <property type="entry name" value="Reprolysin_5"/>
    <property type="match status" value="1"/>
</dbReference>
<keyword evidence="7" id="KW-0325">Glycoprotein</keyword>
<feature type="binding site" evidence="8">
    <location>
        <position position="358"/>
    </location>
    <ligand>
        <name>Zn(2+)</name>
        <dbReference type="ChEBI" id="CHEBI:29105"/>
        <note>catalytic</note>
    </ligand>
</feature>
<feature type="domain" description="Peptidase M12B" evidence="11">
    <location>
        <begin position="636"/>
        <end position="856"/>
    </location>
</feature>
<feature type="binding site" evidence="8">
    <location>
        <position position="2023"/>
    </location>
    <ligand>
        <name>Zn(2+)</name>
        <dbReference type="ChEBI" id="CHEBI:29105"/>
        <note>catalytic</note>
    </ligand>
</feature>
<evidence type="ECO:0000313" key="12">
    <source>
        <dbReference type="EMBL" id="CAG5095154.1"/>
    </source>
</evidence>
<feature type="binding site" evidence="8">
    <location>
        <position position="2029"/>
    </location>
    <ligand>
        <name>Zn(2+)</name>
        <dbReference type="ChEBI" id="CHEBI:29105"/>
        <note>catalytic</note>
    </ligand>
</feature>
<feature type="binding site" evidence="8">
    <location>
        <position position="1121"/>
    </location>
    <ligand>
        <name>Zn(2+)</name>
        <dbReference type="ChEBI" id="CHEBI:29105"/>
        <note>catalytic</note>
    </ligand>
</feature>
<dbReference type="GO" id="GO:0046872">
    <property type="term" value="F:metal ion binding"/>
    <property type="evidence" value="ECO:0007669"/>
    <property type="project" value="UniProtKB-KW"/>
</dbReference>
<comment type="caution">
    <text evidence="8">Lacks conserved residue(s) required for the propagation of feature annotation.</text>
</comment>
<dbReference type="EMBL" id="CAJNRD030001121">
    <property type="protein sequence ID" value="CAG5095154.1"/>
    <property type="molecule type" value="Genomic_DNA"/>
</dbReference>
<reference evidence="12" key="1">
    <citation type="submission" date="2021-04" db="EMBL/GenBank/DDBJ databases">
        <authorList>
            <person name="Chebbi M.A.C M."/>
        </authorList>
    </citation>
    <scope>NUCLEOTIDE SEQUENCE</scope>
</reference>
<feature type="binding site" evidence="8">
    <location>
        <position position="794"/>
    </location>
    <ligand>
        <name>Zn(2+)</name>
        <dbReference type="ChEBI" id="CHEBI:29105"/>
        <note>catalytic</note>
    </ligand>
</feature>
<feature type="domain" description="Peptidase M12B" evidence="11">
    <location>
        <begin position="1309"/>
        <end position="1501"/>
    </location>
</feature>
<dbReference type="InterPro" id="IPR041645">
    <property type="entry name" value="ADAMTS_CR_2"/>
</dbReference>
<evidence type="ECO:0000256" key="6">
    <source>
        <dbReference type="ARBA" id="ARBA00023157"/>
    </source>
</evidence>
<feature type="domain" description="Peptidase M12B" evidence="11">
    <location>
        <begin position="1574"/>
        <end position="1785"/>
    </location>
</feature>
<dbReference type="OrthoDB" id="7695528at2759"/>
<dbReference type="PROSITE" id="PS50215">
    <property type="entry name" value="ADAM_MEPRO"/>
    <property type="match status" value="6"/>
</dbReference>
<feature type="binding site" evidence="8">
    <location>
        <position position="1727"/>
    </location>
    <ligand>
        <name>Zn(2+)</name>
        <dbReference type="ChEBI" id="CHEBI:29105"/>
        <note>catalytic</note>
    </ligand>
</feature>
<evidence type="ECO:0000256" key="3">
    <source>
        <dbReference type="ARBA" id="ARBA00022801"/>
    </source>
</evidence>
<dbReference type="GO" id="GO:0006509">
    <property type="term" value="P:membrane protein ectodomain proteolysis"/>
    <property type="evidence" value="ECO:0007669"/>
    <property type="project" value="TreeGrafter"/>
</dbReference>
<gene>
    <name evidence="12" type="ORF">HICCMSTLAB_LOCUS7567</name>
</gene>
<dbReference type="Pfam" id="PF01421">
    <property type="entry name" value="Reprolysin"/>
    <property type="match status" value="5"/>
</dbReference>
<keyword evidence="10" id="KW-0732">Signal</keyword>
<feature type="active site" evidence="8">
    <location>
        <position position="1440"/>
    </location>
</feature>
<feature type="region of interest" description="Disordered" evidence="9">
    <location>
        <begin position="24"/>
        <end position="55"/>
    </location>
</feature>
<keyword evidence="4 8" id="KW-0862">Zinc</keyword>
<feature type="binding site" evidence="8">
    <location>
        <position position="1439"/>
    </location>
    <ligand>
        <name>Zn(2+)</name>
        <dbReference type="ChEBI" id="CHEBI:29105"/>
        <note>catalytic</note>
    </ligand>
</feature>
<evidence type="ECO:0000256" key="4">
    <source>
        <dbReference type="ARBA" id="ARBA00022833"/>
    </source>
</evidence>
<evidence type="ECO:0000259" key="11">
    <source>
        <dbReference type="PROSITE" id="PS50215"/>
    </source>
</evidence>
<evidence type="ECO:0000313" key="13">
    <source>
        <dbReference type="Proteomes" id="UP000786811"/>
    </source>
</evidence>
<evidence type="ECO:0000256" key="2">
    <source>
        <dbReference type="ARBA" id="ARBA00022723"/>
    </source>
</evidence>
<feature type="active site" evidence="8">
    <location>
        <position position="795"/>
    </location>
</feature>
<dbReference type="Gene3D" id="3.40.390.10">
    <property type="entry name" value="Collagenase (Catalytic Domain)"/>
    <property type="match status" value="6"/>
</dbReference>
<feature type="chain" id="PRO_5035208409" evidence="10">
    <location>
        <begin position="19"/>
        <end position="2210"/>
    </location>
</feature>
<keyword evidence="3" id="KW-0378">Hydrolase</keyword>
<feature type="disulfide bond" evidence="8">
    <location>
        <begin position="812"/>
        <end position="836"/>
    </location>
</feature>
<evidence type="ECO:0000256" key="9">
    <source>
        <dbReference type="SAM" id="MobiDB-lite"/>
    </source>
</evidence>
<dbReference type="Pfam" id="PF17771">
    <property type="entry name" value="ADAMTS_CR_2"/>
    <property type="match status" value="4"/>
</dbReference>
<keyword evidence="5" id="KW-0482">Metalloprotease</keyword>
<feature type="binding site" evidence="8">
    <location>
        <position position="1449"/>
    </location>
    <ligand>
        <name>Zn(2+)</name>
        <dbReference type="ChEBI" id="CHEBI:29105"/>
        <note>catalytic</note>
    </ligand>
</feature>
<feature type="binding site" evidence="8">
    <location>
        <position position="1733"/>
    </location>
    <ligand>
        <name>Zn(2+)</name>
        <dbReference type="ChEBI" id="CHEBI:29105"/>
        <note>catalytic</note>
    </ligand>
</feature>
<feature type="binding site" evidence="8">
    <location>
        <position position="804"/>
    </location>
    <ligand>
        <name>Zn(2+)</name>
        <dbReference type="ChEBI" id="CHEBI:29105"/>
        <note>catalytic</note>
    </ligand>
</feature>
<feature type="binding site" evidence="8">
    <location>
        <position position="798"/>
    </location>
    <ligand>
        <name>Zn(2+)</name>
        <dbReference type="ChEBI" id="CHEBI:29105"/>
        <note>catalytic</note>
    </ligand>
</feature>
<feature type="disulfide bond" evidence="8">
    <location>
        <begin position="1700"/>
        <end position="1780"/>
    </location>
</feature>
<feature type="domain" description="Peptidase M12B" evidence="11">
    <location>
        <begin position="954"/>
        <end position="1174"/>
    </location>
</feature>
<evidence type="ECO:0000256" key="5">
    <source>
        <dbReference type="ARBA" id="ARBA00023049"/>
    </source>
</evidence>
<feature type="signal peptide" evidence="10">
    <location>
        <begin position="1"/>
        <end position="18"/>
    </location>
</feature>
<evidence type="ECO:0000256" key="10">
    <source>
        <dbReference type="SAM" id="SignalP"/>
    </source>
</evidence>
<dbReference type="PANTHER" id="PTHR11905">
    <property type="entry name" value="ADAM A DISINTEGRIN AND METALLOPROTEASE DOMAIN"/>
    <property type="match status" value="1"/>
</dbReference>
<feature type="binding site" evidence="8">
    <location>
        <position position="1111"/>
    </location>
    <ligand>
        <name>Zn(2+)</name>
        <dbReference type="ChEBI" id="CHEBI:29105"/>
        <note>catalytic</note>
    </ligand>
</feature>
<evidence type="ECO:0000256" key="7">
    <source>
        <dbReference type="ARBA" id="ARBA00023180"/>
    </source>
</evidence>
<feature type="binding site" evidence="8">
    <location>
        <position position="1115"/>
    </location>
    <ligand>
        <name>Zn(2+)</name>
        <dbReference type="ChEBI" id="CHEBI:29105"/>
        <note>catalytic</note>
    </ligand>
</feature>
<dbReference type="Gene3D" id="3.40.1620.60">
    <property type="match status" value="4"/>
</dbReference>
<dbReference type="GO" id="GO:0004222">
    <property type="term" value="F:metalloendopeptidase activity"/>
    <property type="evidence" value="ECO:0007669"/>
    <property type="project" value="InterPro"/>
</dbReference>
<dbReference type="SUPFAM" id="SSF55486">
    <property type="entry name" value="Metalloproteases ('zincins'), catalytic domain"/>
    <property type="match status" value="6"/>
</dbReference>
<evidence type="ECO:0000256" key="1">
    <source>
        <dbReference type="ARBA" id="ARBA00022670"/>
    </source>
</evidence>
<proteinExistence type="predicted"/>
<feature type="compositionally biased region" description="Polar residues" evidence="9">
    <location>
        <begin position="36"/>
        <end position="55"/>
    </location>
</feature>
<dbReference type="InterPro" id="IPR001590">
    <property type="entry name" value="Peptidase_M12B"/>
</dbReference>
<protein>
    <submittedName>
        <fullName evidence="12">Similar to Venom metalloproteinase 3 (Eulophus pennicornis)</fullName>
    </submittedName>
</protein>
<accession>A0A8J2HG74</accession>
<evidence type="ECO:0000256" key="8">
    <source>
        <dbReference type="PROSITE-ProRule" id="PRU00276"/>
    </source>
</evidence>
<keyword evidence="1" id="KW-0645">Protease</keyword>
<feature type="binding site" evidence="8">
    <location>
        <position position="1443"/>
    </location>
    <ligand>
        <name>Zn(2+)</name>
        <dbReference type="ChEBI" id="CHEBI:29105"/>
        <note>catalytic</note>
    </ligand>
</feature>
<feature type="active site" evidence="8">
    <location>
        <position position="349"/>
    </location>
</feature>
<dbReference type="PANTHER" id="PTHR11905:SF249">
    <property type="entry name" value="SOL NARAE, ISOFORM C"/>
    <property type="match status" value="1"/>
</dbReference>
<feature type="active site" evidence="8">
    <location>
        <position position="1112"/>
    </location>
</feature>
<keyword evidence="6 8" id="KW-1015">Disulfide bond</keyword>
<feature type="binding site" evidence="8">
    <location>
        <position position="1723"/>
    </location>
    <ligand>
        <name>Zn(2+)</name>
        <dbReference type="ChEBI" id="CHEBI:29105"/>
        <note>catalytic</note>
    </ligand>
</feature>
<comment type="caution">
    <text evidence="12">The sequence shown here is derived from an EMBL/GenBank/DDBJ whole genome shotgun (WGS) entry which is preliminary data.</text>
</comment>
<keyword evidence="2 8" id="KW-0479">Metal-binding</keyword>
<feature type="binding site" evidence="8">
    <location>
        <position position="352"/>
    </location>
    <ligand>
        <name>Zn(2+)</name>
        <dbReference type="ChEBI" id="CHEBI:29105"/>
        <note>catalytic</note>
    </ligand>
</feature>
<feature type="active site" evidence="8">
    <location>
        <position position="2020"/>
    </location>
</feature>
<feature type="binding site" evidence="8">
    <location>
        <position position="2019"/>
    </location>
    <ligand>
        <name>Zn(2+)</name>
        <dbReference type="ChEBI" id="CHEBI:29105"/>
        <note>catalytic</note>
    </ligand>
</feature>